<keyword evidence="2" id="KW-1185">Reference proteome</keyword>
<comment type="caution">
    <text evidence="1">The sequence shown here is derived from an EMBL/GenBank/DDBJ whole genome shotgun (WGS) entry which is preliminary data.</text>
</comment>
<gene>
    <name evidence="1" type="ORF">H2198_002445</name>
</gene>
<protein>
    <submittedName>
        <fullName evidence="1">Uncharacterized protein</fullName>
    </submittedName>
</protein>
<proteinExistence type="predicted"/>
<dbReference type="EMBL" id="JAPDRQ010000029">
    <property type="protein sequence ID" value="KAJ9660702.1"/>
    <property type="molecule type" value="Genomic_DNA"/>
</dbReference>
<name>A0ACC3AEF4_9EURO</name>
<accession>A0ACC3AEF4</accession>
<evidence type="ECO:0000313" key="1">
    <source>
        <dbReference type="EMBL" id="KAJ9660702.1"/>
    </source>
</evidence>
<reference evidence="1" key="1">
    <citation type="submission" date="2022-10" db="EMBL/GenBank/DDBJ databases">
        <title>Culturing micro-colonial fungi from biological soil crusts in the Mojave desert and describing Neophaeococcomyces mojavensis, and introducing the new genera and species Taxawa tesnikishii.</title>
        <authorList>
            <person name="Kurbessoian T."/>
            <person name="Stajich J.E."/>
        </authorList>
    </citation>
    <scope>NUCLEOTIDE SEQUENCE</scope>
    <source>
        <strain evidence="1">JES_112</strain>
    </source>
</reference>
<organism evidence="1 2">
    <name type="scientific">Neophaeococcomyces mojaviensis</name>
    <dbReference type="NCBI Taxonomy" id="3383035"/>
    <lineage>
        <taxon>Eukaryota</taxon>
        <taxon>Fungi</taxon>
        <taxon>Dikarya</taxon>
        <taxon>Ascomycota</taxon>
        <taxon>Pezizomycotina</taxon>
        <taxon>Eurotiomycetes</taxon>
        <taxon>Chaetothyriomycetidae</taxon>
        <taxon>Chaetothyriales</taxon>
        <taxon>Chaetothyriales incertae sedis</taxon>
        <taxon>Neophaeococcomyces</taxon>
    </lineage>
</organism>
<evidence type="ECO:0000313" key="2">
    <source>
        <dbReference type="Proteomes" id="UP001172386"/>
    </source>
</evidence>
<dbReference type="Proteomes" id="UP001172386">
    <property type="component" value="Unassembled WGS sequence"/>
</dbReference>
<sequence>MDTTHKEYVLEVFSDQNFVRDIIKGRTDRTLFTGVLHTIFFHRYFPSIRPSLYTPTSATSYSSSRSQESLPIPLPAILEPPEISAAIDTHTAALVSQLTSSSSASAGSSRGEIVVQLFDRKRRKTGITGGWLGRLGGGHQTEEEVCWEEWVVQVVVARPRSEADRIKVRRAMESSLQKAAMKIVAIVNRDKDHIPPILTSDQNPFPYKILVNPKQQQGLDRGFGGWT</sequence>